<dbReference type="InterPro" id="IPR018200">
    <property type="entry name" value="USP_CS"/>
</dbReference>
<evidence type="ECO:0000256" key="6">
    <source>
        <dbReference type="ARBA" id="ARBA00022807"/>
    </source>
</evidence>
<reference evidence="11 13" key="1">
    <citation type="journal article" date="2014" name="BMC Genomics">
        <title>Oil accumulation mechanisms of the oleaginous microalga Chlorella protothecoides revealed through its genome, transcriptomes, and proteomes.</title>
        <authorList>
            <person name="Gao C."/>
            <person name="Wang Y."/>
            <person name="Shen Y."/>
            <person name="Yan D."/>
            <person name="He X."/>
            <person name="Dai J."/>
            <person name="Wu Q."/>
        </authorList>
    </citation>
    <scope>NUCLEOTIDE SEQUENCE [LARGE SCALE GENOMIC DNA]</scope>
    <source>
        <strain evidence="11 13">0710</strain>
    </source>
</reference>
<dbReference type="EMBL" id="QOKY01000126">
    <property type="protein sequence ID" value="RMZ57661.1"/>
    <property type="molecule type" value="Genomic_DNA"/>
</dbReference>
<dbReference type="EC" id="3.4.19.12" evidence="7"/>
<evidence type="ECO:0000259" key="9">
    <source>
        <dbReference type="PROSITE" id="PS50235"/>
    </source>
</evidence>
<reference evidence="12" key="4">
    <citation type="submission" date="2018-11" db="EMBL/GenBank/DDBJ databases">
        <title>Characterization of plant carbon substrate utilization by Auxenochlorella protothecoides.</title>
        <authorList>
            <person name="Vogler B.W."/>
            <person name="Starkenburg S.R."/>
            <person name="Sudasinghe N."/>
            <person name="Schambach J.Y."/>
            <person name="Rollin J.A."/>
            <person name="Pattathil S."/>
            <person name="Barry A.N."/>
        </authorList>
    </citation>
    <scope>NUCLEOTIDE SEQUENCE [LARGE SCALE GENOMIC DNA]</scope>
    <source>
        <strain evidence="12">UTEX 25</strain>
    </source>
</reference>
<dbReference type="InterPro" id="IPR050185">
    <property type="entry name" value="Ub_carboxyl-term_hydrolase"/>
</dbReference>
<reference evidence="12" key="3">
    <citation type="submission" date="2018-10" db="EMBL/GenBank/DDBJ databases">
        <authorList>
            <person name="Hovde B."/>
            <person name="Zhang X."/>
        </authorList>
    </citation>
    <scope>NUCLEOTIDE SEQUENCE [LARGE SCALE GENOMIC DNA]</scope>
    <source>
        <strain evidence="12">UTEX 25</strain>
    </source>
</reference>
<dbReference type="GO" id="GO:0004843">
    <property type="term" value="F:cysteine-type deubiquitinase activity"/>
    <property type="evidence" value="ECO:0007669"/>
    <property type="project" value="UniProtKB-UniRule"/>
</dbReference>
<accession>A0A087ST49</accession>
<evidence type="ECO:0000256" key="8">
    <source>
        <dbReference type="SAM" id="MobiDB-lite"/>
    </source>
</evidence>
<dbReference type="Gene3D" id="3.30.2230.10">
    <property type="entry name" value="DUSP-like"/>
    <property type="match status" value="1"/>
</dbReference>
<dbReference type="InterPro" id="IPR006615">
    <property type="entry name" value="Pept_C19_DUSP"/>
</dbReference>
<evidence type="ECO:0000256" key="7">
    <source>
        <dbReference type="RuleBase" id="RU366025"/>
    </source>
</evidence>
<dbReference type="RefSeq" id="XP_011401952.1">
    <property type="nucleotide sequence ID" value="XM_011403650.1"/>
</dbReference>
<comment type="catalytic activity">
    <reaction evidence="1 7">
        <text>Thiol-dependent hydrolysis of ester, thioester, amide, peptide and isopeptide bonds formed by the C-terminal Gly of ubiquitin (a 76-residue protein attached to proteins as an intracellular targeting signal).</text>
        <dbReference type="EC" id="3.4.19.12"/>
    </reaction>
</comment>
<dbReference type="OrthoDB" id="292964at2759"/>
<evidence type="ECO:0000259" key="10">
    <source>
        <dbReference type="PROSITE" id="PS51283"/>
    </source>
</evidence>
<evidence type="ECO:0000256" key="5">
    <source>
        <dbReference type="ARBA" id="ARBA00022801"/>
    </source>
</evidence>
<dbReference type="Pfam" id="PF00443">
    <property type="entry name" value="UCH"/>
    <property type="match status" value="1"/>
</dbReference>
<keyword evidence="3 7" id="KW-0645">Protease</keyword>
<protein>
    <recommendedName>
        <fullName evidence="7">Ubiquitin carboxyl-terminal hydrolase</fullName>
        <ecNumber evidence="7">3.4.19.12</ecNumber>
    </recommendedName>
</protein>
<dbReference type="PROSITE" id="PS00973">
    <property type="entry name" value="USP_2"/>
    <property type="match status" value="1"/>
</dbReference>
<keyword evidence="6 7" id="KW-0788">Thiol protease</keyword>
<keyword evidence="5 7" id="KW-0378">Hydrolase</keyword>
<evidence type="ECO:0000256" key="3">
    <source>
        <dbReference type="ARBA" id="ARBA00022670"/>
    </source>
</evidence>
<evidence type="ECO:0000256" key="1">
    <source>
        <dbReference type="ARBA" id="ARBA00000707"/>
    </source>
</evidence>
<dbReference type="Pfam" id="PF06337">
    <property type="entry name" value="DUSP"/>
    <property type="match status" value="1"/>
</dbReference>
<dbReference type="AlphaFoldDB" id="A0A087ST49"/>
<organism evidence="11 13">
    <name type="scientific">Auxenochlorella protothecoides</name>
    <name type="common">Green microalga</name>
    <name type="synonym">Chlorella protothecoides</name>
    <dbReference type="NCBI Taxonomy" id="3075"/>
    <lineage>
        <taxon>Eukaryota</taxon>
        <taxon>Viridiplantae</taxon>
        <taxon>Chlorophyta</taxon>
        <taxon>core chlorophytes</taxon>
        <taxon>Trebouxiophyceae</taxon>
        <taxon>Chlorellales</taxon>
        <taxon>Chlorellaceae</taxon>
        <taxon>Auxenochlorella</taxon>
    </lineage>
</organism>
<feature type="compositionally biased region" description="Basic and acidic residues" evidence="8">
    <location>
        <begin position="834"/>
        <end position="844"/>
    </location>
</feature>
<dbReference type="PROSITE" id="PS00972">
    <property type="entry name" value="USP_1"/>
    <property type="match status" value="1"/>
</dbReference>
<dbReference type="Proteomes" id="UP000028924">
    <property type="component" value="Unassembled WGS sequence"/>
</dbReference>
<dbReference type="Gene3D" id="3.90.70.10">
    <property type="entry name" value="Cysteine proteinases"/>
    <property type="match status" value="2"/>
</dbReference>
<dbReference type="EMBL" id="KL662184">
    <property type="protein sequence ID" value="KFM28903.1"/>
    <property type="molecule type" value="Genomic_DNA"/>
</dbReference>
<sequence length="844" mass="92182">MHTEEESEMEGEPIVDQGGGTTLPEPGKQAEAIKTTEAKCREASVKPGLKTFLVGNRWFTAWCQHTGFTYNEARQRVSIIRPSSPGPNPGPIDNSDLLAECQHPAQSTLDEEEAAGVTTLRSGLVEKKHFWALCEPTWELLKGWYGVAGPEIVREYMQVGLNRSRVEMDPGQLHVKVVREANESAGLERKSAVIAISELGSARRRGLTGLGNLGNTCFMNSSVQCLAHTVPVLEVFLSGVYKKDCNADNPLGLGGKLALAFGGLVGKLWLPGASHVNPKHFKWQLSKFAPQFQGYAQQDSQELLAFLLDGLHEDLNRIRVKPYVEEGDADGRPDAELAAEAWRAYRARNDSVIVDHFQGMYKSTLVCPQCGHQSVKFDPFMYLSLPLPGPRTQDFRVTVLSMDGGAEPRQYSVTLPKTGSVGITYSTVLPPAVLFLSTEDLEGLKLARIESSTIGPEGSDNVLSAALLRSLRHGIDELLDAVEDAELVAEPIQDGDMEMQVDGGDAADAGPQVVPIIKAEDEGAPFDMFAAQAREPEVSMAGESLDGCASQIFTLKLANAEGRVRYSLIGDDAVPPALPTKDPLCFLAEWSSSAARQYGKGRWDTPAKHRSVLEAEQAAHKPAPPLRLQSCVEAFLQMEQLDAEDSWYCSKCKQHVQANKKLDLWSLPEVLVVHLKRFSYSRASRDKLDTKVEFPLTDLDLGRHILGPASDGSTPESNKYDLYAVSNHYGGLGGGHYTAYCKMPDDNLWYLFDDGSVRCVPATEVQSPAAYVLFYRRQGSKVALQEILEDGAGIPIASDMAEVAGPEENGHRPALRASLQLETIDSDDELMGDPLHEDLDISPA</sequence>
<comment type="function">
    <text evidence="7">Recognizes and hydrolyzes the peptide bond at the C-terminal Gly of ubiquitin. Involved in the processing of poly-ubiquitin precursors as well as that of ubiquitinated proteins.</text>
</comment>
<dbReference type="STRING" id="3075.A0A087ST49"/>
<keyword evidence="13" id="KW-1185">Reference proteome</keyword>
<dbReference type="PROSITE" id="PS51283">
    <property type="entry name" value="DUSP"/>
    <property type="match status" value="1"/>
</dbReference>
<comment type="similarity">
    <text evidence="2 7">Belongs to the peptidase C19 family.</text>
</comment>
<evidence type="ECO:0000256" key="2">
    <source>
        <dbReference type="ARBA" id="ARBA00009085"/>
    </source>
</evidence>
<dbReference type="InterPro" id="IPR028889">
    <property type="entry name" value="USP"/>
</dbReference>
<dbReference type="InterPro" id="IPR001394">
    <property type="entry name" value="Peptidase_C19_UCH"/>
</dbReference>
<dbReference type="GeneID" id="23615458"/>
<dbReference type="GO" id="GO:0006508">
    <property type="term" value="P:proteolysis"/>
    <property type="evidence" value="ECO:0007669"/>
    <property type="project" value="UniProtKB-KW"/>
</dbReference>
<dbReference type="PROSITE" id="PS50235">
    <property type="entry name" value="USP_3"/>
    <property type="match status" value="1"/>
</dbReference>
<evidence type="ECO:0000313" key="13">
    <source>
        <dbReference type="Proteomes" id="UP000028924"/>
    </source>
</evidence>
<dbReference type="SUPFAM" id="SSF143791">
    <property type="entry name" value="DUSP-like"/>
    <property type="match status" value="1"/>
</dbReference>
<dbReference type="InterPro" id="IPR035927">
    <property type="entry name" value="DUSP-like_sf"/>
</dbReference>
<feature type="compositionally biased region" description="Acidic residues" evidence="8">
    <location>
        <begin position="1"/>
        <end position="13"/>
    </location>
</feature>
<feature type="domain" description="DUSP" evidence="10">
    <location>
        <begin position="24"/>
        <end position="157"/>
    </location>
</feature>
<dbReference type="InterPro" id="IPR038765">
    <property type="entry name" value="Papain-like_cys_pep_sf"/>
</dbReference>
<dbReference type="GO" id="GO:0016579">
    <property type="term" value="P:protein deubiquitination"/>
    <property type="evidence" value="ECO:0007669"/>
    <property type="project" value="InterPro"/>
</dbReference>
<dbReference type="SUPFAM" id="SSF54001">
    <property type="entry name" value="Cysteine proteinases"/>
    <property type="match status" value="1"/>
</dbReference>
<dbReference type="SMART" id="SM00695">
    <property type="entry name" value="DUSP"/>
    <property type="match status" value="1"/>
</dbReference>
<reference evidence="14" key="2">
    <citation type="journal article" date="2018" name="Algal Res.">
        <title>Characterization of plant carbon substrate utilization by Auxenochlorella protothecoides.</title>
        <authorList>
            <person name="Vogler B.W."/>
            <person name="Starkenburg S.R."/>
            <person name="Sudasinghe N."/>
            <person name="Schambach J.Y."/>
            <person name="Rollin J.A."/>
            <person name="Pattathil S."/>
            <person name="Barry A.N."/>
        </authorList>
    </citation>
    <scope>NUCLEOTIDE SEQUENCE [LARGE SCALE GENOMIC DNA]</scope>
    <source>
        <strain evidence="14">UTEX 25</strain>
    </source>
</reference>
<dbReference type="KEGG" id="apro:F751_4067"/>
<evidence type="ECO:0000256" key="4">
    <source>
        <dbReference type="ARBA" id="ARBA00022786"/>
    </source>
</evidence>
<dbReference type="CDD" id="cd02674">
    <property type="entry name" value="Peptidase_C19R"/>
    <property type="match status" value="1"/>
</dbReference>
<dbReference type="PANTHER" id="PTHR21646:SF24">
    <property type="entry name" value="UBIQUITIN CARBOXYL-TERMINAL HYDROLASE"/>
    <property type="match status" value="1"/>
</dbReference>
<gene>
    <name evidence="12" type="ORF">APUTEX25_001861</name>
    <name evidence="11" type="ORF">F751_4067</name>
</gene>
<feature type="region of interest" description="Disordered" evidence="8">
    <location>
        <begin position="1"/>
        <end position="32"/>
    </location>
</feature>
<evidence type="ECO:0000313" key="12">
    <source>
        <dbReference type="EMBL" id="RMZ57661.1"/>
    </source>
</evidence>
<evidence type="ECO:0000313" key="11">
    <source>
        <dbReference type="EMBL" id="KFM28903.1"/>
    </source>
</evidence>
<feature type="domain" description="USP" evidence="9">
    <location>
        <begin position="208"/>
        <end position="778"/>
    </location>
</feature>
<dbReference type="Proteomes" id="UP000279271">
    <property type="component" value="Unassembled WGS sequence"/>
</dbReference>
<dbReference type="eggNOG" id="KOG1870">
    <property type="taxonomic scope" value="Eukaryota"/>
</dbReference>
<name>A0A087ST49_AUXPR</name>
<dbReference type="PANTHER" id="PTHR21646">
    <property type="entry name" value="UBIQUITIN CARBOXYL-TERMINAL HYDROLASE"/>
    <property type="match status" value="1"/>
</dbReference>
<evidence type="ECO:0000313" key="14">
    <source>
        <dbReference type="Proteomes" id="UP000279271"/>
    </source>
</evidence>
<feature type="region of interest" description="Disordered" evidence="8">
    <location>
        <begin position="825"/>
        <end position="844"/>
    </location>
</feature>
<proteinExistence type="inferred from homology"/>
<keyword evidence="4 7" id="KW-0833">Ubl conjugation pathway</keyword>